<dbReference type="InterPro" id="IPR036390">
    <property type="entry name" value="WH_DNA-bd_sf"/>
</dbReference>
<dbReference type="Gene3D" id="1.10.10.10">
    <property type="entry name" value="Winged helix-like DNA-binding domain superfamily/Winged helix DNA-binding domain"/>
    <property type="match status" value="1"/>
</dbReference>
<keyword evidence="3" id="KW-1185">Reference proteome</keyword>
<dbReference type="SUPFAM" id="SSF46785">
    <property type="entry name" value="Winged helix' DNA-binding domain"/>
    <property type="match status" value="1"/>
</dbReference>
<dbReference type="RefSeq" id="WP_259549839.1">
    <property type="nucleotide sequence ID" value="NZ_BAABHW010000004.1"/>
</dbReference>
<dbReference type="PANTHER" id="PTHR33221">
    <property type="entry name" value="WINGED HELIX-TURN-HELIX TRANSCRIPTIONAL REGULATOR, RRF2 FAMILY"/>
    <property type="match status" value="1"/>
</dbReference>
<dbReference type="Proteomes" id="UP001499910">
    <property type="component" value="Unassembled WGS sequence"/>
</dbReference>
<dbReference type="PANTHER" id="PTHR33221:SF4">
    <property type="entry name" value="HTH-TYPE TRANSCRIPTIONAL REPRESSOR NSRR"/>
    <property type="match status" value="1"/>
</dbReference>
<dbReference type="NCBIfam" id="TIGR00738">
    <property type="entry name" value="rrf2_super"/>
    <property type="match status" value="1"/>
</dbReference>
<evidence type="ECO:0000256" key="1">
    <source>
        <dbReference type="ARBA" id="ARBA00023125"/>
    </source>
</evidence>
<name>A0ABP9LH31_9RHOB</name>
<evidence type="ECO:0000313" key="3">
    <source>
        <dbReference type="Proteomes" id="UP001499910"/>
    </source>
</evidence>
<organism evidence="2 3">
    <name type="scientific">[Roseibacterium] beibuensis</name>
    <dbReference type="NCBI Taxonomy" id="1193142"/>
    <lineage>
        <taxon>Bacteria</taxon>
        <taxon>Pseudomonadati</taxon>
        <taxon>Pseudomonadota</taxon>
        <taxon>Alphaproteobacteria</taxon>
        <taxon>Rhodobacterales</taxon>
        <taxon>Roseobacteraceae</taxon>
        <taxon>Roseicyclus</taxon>
    </lineage>
</organism>
<evidence type="ECO:0000313" key="2">
    <source>
        <dbReference type="EMBL" id="GAA5078386.1"/>
    </source>
</evidence>
<dbReference type="Pfam" id="PF02082">
    <property type="entry name" value="Rrf2"/>
    <property type="match status" value="1"/>
</dbReference>
<sequence length="141" mass="15118">MRLTSFTDYGLRVLMRLAGDPSRAFSTAELAREFQVSRAHLAKVVSKLANGGWVSTRRGGGGGLQLAQPAASIRLGEVVAQLETNQALVECFQASGNTCTLTPTCRLKVRLKAANAAFISELNRATLADCLYYPDGARTRG</sequence>
<keyword evidence="1" id="KW-0238">DNA-binding</keyword>
<dbReference type="EMBL" id="BAABHW010000004">
    <property type="protein sequence ID" value="GAA5078386.1"/>
    <property type="molecule type" value="Genomic_DNA"/>
</dbReference>
<dbReference type="InterPro" id="IPR036388">
    <property type="entry name" value="WH-like_DNA-bd_sf"/>
</dbReference>
<gene>
    <name evidence="2" type="ORF">GCM10023209_29510</name>
</gene>
<proteinExistence type="predicted"/>
<accession>A0ABP9LH31</accession>
<comment type="caution">
    <text evidence="2">The sequence shown here is derived from an EMBL/GenBank/DDBJ whole genome shotgun (WGS) entry which is preliminary data.</text>
</comment>
<dbReference type="PROSITE" id="PS51197">
    <property type="entry name" value="HTH_RRF2_2"/>
    <property type="match status" value="1"/>
</dbReference>
<dbReference type="InterPro" id="IPR000944">
    <property type="entry name" value="Tscrpt_reg_Rrf2"/>
</dbReference>
<reference evidence="3" key="1">
    <citation type="journal article" date="2019" name="Int. J. Syst. Evol. Microbiol.">
        <title>The Global Catalogue of Microorganisms (GCM) 10K type strain sequencing project: providing services to taxonomists for standard genome sequencing and annotation.</title>
        <authorList>
            <consortium name="The Broad Institute Genomics Platform"/>
            <consortium name="The Broad Institute Genome Sequencing Center for Infectious Disease"/>
            <person name="Wu L."/>
            <person name="Ma J."/>
        </authorList>
    </citation>
    <scope>NUCLEOTIDE SEQUENCE [LARGE SCALE GENOMIC DNA]</scope>
    <source>
        <strain evidence="3">JCM 18015</strain>
    </source>
</reference>
<protein>
    <submittedName>
        <fullName evidence="2">Rrf2 family transcriptional regulator</fullName>
    </submittedName>
</protein>